<dbReference type="Proteomes" id="UP000824120">
    <property type="component" value="Chromosome 4"/>
</dbReference>
<sequence length="73" mass="8625">MVLQWKILREINRMSKRDQANDKRDEFGISYELKGLYIYLLRCKYVSHIDGMSTGRTQVSFIVHDTSTLLNLD</sequence>
<comment type="caution">
    <text evidence="1">The sequence shown here is derived from an EMBL/GenBank/DDBJ whole genome shotgun (WGS) entry which is preliminary data.</text>
</comment>
<reference evidence="1 2" key="1">
    <citation type="submission" date="2020-09" db="EMBL/GenBank/DDBJ databases">
        <title>De no assembly of potato wild relative species, Solanum commersonii.</title>
        <authorList>
            <person name="Cho K."/>
        </authorList>
    </citation>
    <scope>NUCLEOTIDE SEQUENCE [LARGE SCALE GENOMIC DNA]</scope>
    <source>
        <strain evidence="1">LZ3.2</strain>
        <tissue evidence="1">Leaf</tissue>
    </source>
</reference>
<gene>
    <name evidence="1" type="ORF">H5410_021807</name>
</gene>
<evidence type="ECO:0000313" key="2">
    <source>
        <dbReference type="Proteomes" id="UP000824120"/>
    </source>
</evidence>
<proteinExistence type="predicted"/>
<dbReference type="EMBL" id="JACXVP010000004">
    <property type="protein sequence ID" value="KAG5610526.1"/>
    <property type="molecule type" value="Genomic_DNA"/>
</dbReference>
<evidence type="ECO:0000313" key="1">
    <source>
        <dbReference type="EMBL" id="KAG5610526.1"/>
    </source>
</evidence>
<dbReference type="AlphaFoldDB" id="A0A9J5ZI69"/>
<accession>A0A9J5ZI69</accession>
<name>A0A9J5ZI69_SOLCO</name>
<keyword evidence="2" id="KW-1185">Reference proteome</keyword>
<protein>
    <submittedName>
        <fullName evidence="1">Uncharacterized protein</fullName>
    </submittedName>
</protein>
<organism evidence="1 2">
    <name type="scientific">Solanum commersonii</name>
    <name type="common">Commerson's wild potato</name>
    <name type="synonym">Commerson's nightshade</name>
    <dbReference type="NCBI Taxonomy" id="4109"/>
    <lineage>
        <taxon>Eukaryota</taxon>
        <taxon>Viridiplantae</taxon>
        <taxon>Streptophyta</taxon>
        <taxon>Embryophyta</taxon>
        <taxon>Tracheophyta</taxon>
        <taxon>Spermatophyta</taxon>
        <taxon>Magnoliopsida</taxon>
        <taxon>eudicotyledons</taxon>
        <taxon>Gunneridae</taxon>
        <taxon>Pentapetalae</taxon>
        <taxon>asterids</taxon>
        <taxon>lamiids</taxon>
        <taxon>Solanales</taxon>
        <taxon>Solanaceae</taxon>
        <taxon>Solanoideae</taxon>
        <taxon>Solaneae</taxon>
        <taxon>Solanum</taxon>
    </lineage>
</organism>